<keyword evidence="5" id="KW-0963">Cytoplasm</keyword>
<feature type="signal peptide" evidence="17">
    <location>
        <begin position="1"/>
        <end position="21"/>
    </location>
</feature>
<comment type="similarity">
    <text evidence="3">Belongs to the class-II aminoacyl-tRNA synthetase family. Type-1 seryl-tRNA synthetase subfamily.</text>
</comment>
<keyword evidence="9" id="KW-0648">Protein biosynthesis</keyword>
<comment type="subcellular location">
    <subcellularLocation>
        <location evidence="1">Cytoplasm</location>
    </subcellularLocation>
</comment>
<evidence type="ECO:0000256" key="15">
    <source>
        <dbReference type="ARBA" id="ARBA00048823"/>
    </source>
</evidence>
<protein>
    <recommendedName>
        <fullName evidence="13">Serine--tRNA ligase</fullName>
        <ecNumber evidence="4">6.1.1.11</ecNumber>
    </recommendedName>
    <alternativeName>
        <fullName evidence="11">Seryl-tRNA synthetase</fullName>
    </alternativeName>
    <alternativeName>
        <fullName evidence="12">Seryl-tRNA(Ser/Sec) synthetase</fullName>
    </alternativeName>
</protein>
<keyword evidence="7" id="KW-0547">Nucleotide-binding</keyword>
<evidence type="ECO:0000256" key="14">
    <source>
        <dbReference type="ARBA" id="ARBA00047929"/>
    </source>
</evidence>
<dbReference type="EC" id="6.1.1.11" evidence="4"/>
<dbReference type="PANTHER" id="PTHR43697">
    <property type="entry name" value="SERYL-TRNA SYNTHETASE"/>
    <property type="match status" value="1"/>
</dbReference>
<dbReference type="EMBL" id="JAVEPI010000005">
    <property type="protein sequence ID" value="KAK1441757.1"/>
    <property type="molecule type" value="Genomic_DNA"/>
</dbReference>
<sequence>MFIYWICLLSALHCNRVLIHGRRCCKGSSRWAPLTGFLSNTTPTVPFALSGVTVKASERDAHLSTANNGQEEYVGSSEYERLSNYFSEEQKLVDKEHFQPLKNSVVRRKVGYEGFIPKGFDLNAIVAVPELFHENFQLRKEDHWETLMQIRSLYLDKVSKEKAFQDVSQRRADLAKAYYQASESAQNTQRESNLKLRNDARTIESQIKDLTKRITQLVETLPNIVAEDVPRDEFIVQKTSNTQLPNEKTATIVPHYEVLERLSHPCTLKAAEISGTGYSAFSGDLARLERALSNFMLDTHHKLFGYKEISVPLVVGRSTIEKTGHLPRFEEDLFKLDERHQSNGERAYLIPTGEVPLIALFGNSRIALDELPVWLMACTPCFRSEIQDYGRQTRGLIRNHQFNKVELIGLCDSENSDYFHDLMISHIEFILQSLELPYRRVLLPATDIGTTSSKTVDFEVFFPSMNNYIEVSSCSNTLDYQSSRLNLFSKKKSKIHCINGSGLAIGRTLSAILENYQTADANNRIEIRIPNVLQPYLDGKEKIREPIAR</sequence>
<dbReference type="GO" id="GO:0005737">
    <property type="term" value="C:cytoplasm"/>
    <property type="evidence" value="ECO:0007669"/>
    <property type="project" value="UniProtKB-SubCell"/>
</dbReference>
<evidence type="ECO:0000259" key="18">
    <source>
        <dbReference type="PROSITE" id="PS50862"/>
    </source>
</evidence>
<evidence type="ECO:0000256" key="3">
    <source>
        <dbReference type="ARBA" id="ARBA00010728"/>
    </source>
</evidence>
<dbReference type="GO" id="GO:0005524">
    <property type="term" value="F:ATP binding"/>
    <property type="evidence" value="ECO:0007669"/>
    <property type="project" value="UniProtKB-KW"/>
</dbReference>
<evidence type="ECO:0000256" key="9">
    <source>
        <dbReference type="ARBA" id="ARBA00022917"/>
    </source>
</evidence>
<evidence type="ECO:0000256" key="12">
    <source>
        <dbReference type="ARBA" id="ARBA00033352"/>
    </source>
</evidence>
<evidence type="ECO:0000256" key="4">
    <source>
        <dbReference type="ARBA" id="ARBA00012840"/>
    </source>
</evidence>
<keyword evidence="10" id="KW-0030">Aminoacyl-tRNA synthetase</keyword>
<evidence type="ECO:0000256" key="13">
    <source>
        <dbReference type="ARBA" id="ARBA00039158"/>
    </source>
</evidence>
<reference evidence="19" key="1">
    <citation type="submission" date="2023-08" db="EMBL/GenBank/DDBJ databases">
        <title>Draft sequence of the Babesia gibsoni genome.</title>
        <authorList>
            <person name="Yamagishi J.Y."/>
            <person name="Xuan X.X."/>
        </authorList>
    </citation>
    <scope>NUCLEOTIDE SEQUENCE</scope>
    <source>
        <strain evidence="19">Azabu</strain>
    </source>
</reference>
<dbReference type="InterPro" id="IPR010978">
    <property type="entry name" value="tRNA-bd_arm"/>
</dbReference>
<evidence type="ECO:0000256" key="6">
    <source>
        <dbReference type="ARBA" id="ARBA00022598"/>
    </source>
</evidence>
<evidence type="ECO:0000256" key="7">
    <source>
        <dbReference type="ARBA" id="ARBA00022741"/>
    </source>
</evidence>
<keyword evidence="8" id="KW-0067">ATP-binding</keyword>
<evidence type="ECO:0000313" key="20">
    <source>
        <dbReference type="Proteomes" id="UP001230268"/>
    </source>
</evidence>
<dbReference type="GO" id="GO:0004828">
    <property type="term" value="F:serine-tRNA ligase activity"/>
    <property type="evidence" value="ECO:0007669"/>
    <property type="project" value="UniProtKB-EC"/>
</dbReference>
<dbReference type="InterPro" id="IPR006195">
    <property type="entry name" value="aa-tRNA-synth_II"/>
</dbReference>
<dbReference type="InterPro" id="IPR002317">
    <property type="entry name" value="Ser-tRNA-ligase_type_1"/>
</dbReference>
<evidence type="ECO:0000256" key="2">
    <source>
        <dbReference type="ARBA" id="ARBA00005045"/>
    </source>
</evidence>
<evidence type="ECO:0000256" key="5">
    <source>
        <dbReference type="ARBA" id="ARBA00022490"/>
    </source>
</evidence>
<comment type="catalytic activity">
    <reaction evidence="15">
        <text>tRNA(Ser) + L-serine + ATP = L-seryl-tRNA(Ser) + AMP + diphosphate + H(+)</text>
        <dbReference type="Rhea" id="RHEA:12292"/>
        <dbReference type="Rhea" id="RHEA-COMP:9669"/>
        <dbReference type="Rhea" id="RHEA-COMP:9703"/>
        <dbReference type="ChEBI" id="CHEBI:15378"/>
        <dbReference type="ChEBI" id="CHEBI:30616"/>
        <dbReference type="ChEBI" id="CHEBI:33019"/>
        <dbReference type="ChEBI" id="CHEBI:33384"/>
        <dbReference type="ChEBI" id="CHEBI:78442"/>
        <dbReference type="ChEBI" id="CHEBI:78533"/>
        <dbReference type="ChEBI" id="CHEBI:456215"/>
        <dbReference type="EC" id="6.1.1.11"/>
    </reaction>
</comment>
<evidence type="ECO:0000256" key="10">
    <source>
        <dbReference type="ARBA" id="ARBA00023146"/>
    </source>
</evidence>
<dbReference type="PANTHER" id="PTHR43697:SF1">
    <property type="entry name" value="SERINE--TRNA LIGASE"/>
    <property type="match status" value="1"/>
</dbReference>
<dbReference type="InterPro" id="IPR045864">
    <property type="entry name" value="aa-tRNA-synth_II/BPL/LPL"/>
</dbReference>
<feature type="coiled-coil region" evidence="16">
    <location>
        <begin position="193"/>
        <end position="220"/>
    </location>
</feature>
<dbReference type="NCBIfam" id="TIGR00414">
    <property type="entry name" value="serS"/>
    <property type="match status" value="1"/>
</dbReference>
<evidence type="ECO:0000256" key="11">
    <source>
        <dbReference type="ARBA" id="ARBA00031113"/>
    </source>
</evidence>
<comment type="catalytic activity">
    <reaction evidence="14">
        <text>tRNA(Sec) + L-serine + ATP = L-seryl-tRNA(Sec) + AMP + diphosphate + H(+)</text>
        <dbReference type="Rhea" id="RHEA:42580"/>
        <dbReference type="Rhea" id="RHEA-COMP:9742"/>
        <dbReference type="Rhea" id="RHEA-COMP:10128"/>
        <dbReference type="ChEBI" id="CHEBI:15378"/>
        <dbReference type="ChEBI" id="CHEBI:30616"/>
        <dbReference type="ChEBI" id="CHEBI:33019"/>
        <dbReference type="ChEBI" id="CHEBI:33384"/>
        <dbReference type="ChEBI" id="CHEBI:78442"/>
        <dbReference type="ChEBI" id="CHEBI:78533"/>
        <dbReference type="ChEBI" id="CHEBI:456215"/>
        <dbReference type="EC" id="6.1.1.11"/>
    </reaction>
</comment>
<comment type="pathway">
    <text evidence="2">Aminoacyl-tRNA biosynthesis; selenocysteinyl-tRNA(Sec) biosynthesis; L-seryl-tRNA(Sec) from L-serine and tRNA(Sec): step 1/1.</text>
</comment>
<accession>A0AAD8LHN6</accession>
<keyword evidence="6" id="KW-0436">Ligase</keyword>
<evidence type="ECO:0000256" key="16">
    <source>
        <dbReference type="SAM" id="Coils"/>
    </source>
</evidence>
<gene>
    <name evidence="19" type="ORF">BgAZ_500890</name>
</gene>
<keyword evidence="17" id="KW-0732">Signal</keyword>
<evidence type="ECO:0000256" key="17">
    <source>
        <dbReference type="SAM" id="SignalP"/>
    </source>
</evidence>
<feature type="chain" id="PRO_5042255931" description="Serine--tRNA ligase" evidence="17">
    <location>
        <begin position="22"/>
        <end position="549"/>
    </location>
</feature>
<dbReference type="SUPFAM" id="SSF55681">
    <property type="entry name" value="Class II aaRS and biotin synthetases"/>
    <property type="match status" value="1"/>
</dbReference>
<evidence type="ECO:0000313" key="19">
    <source>
        <dbReference type="EMBL" id="KAK1441757.1"/>
    </source>
</evidence>
<organism evidence="19 20">
    <name type="scientific">Babesia gibsoni</name>
    <dbReference type="NCBI Taxonomy" id="33632"/>
    <lineage>
        <taxon>Eukaryota</taxon>
        <taxon>Sar</taxon>
        <taxon>Alveolata</taxon>
        <taxon>Apicomplexa</taxon>
        <taxon>Aconoidasida</taxon>
        <taxon>Piroplasmida</taxon>
        <taxon>Babesiidae</taxon>
        <taxon>Babesia</taxon>
    </lineage>
</organism>
<proteinExistence type="inferred from homology"/>
<dbReference type="Pfam" id="PF00587">
    <property type="entry name" value="tRNA-synt_2b"/>
    <property type="match status" value="1"/>
</dbReference>
<dbReference type="SUPFAM" id="SSF46589">
    <property type="entry name" value="tRNA-binding arm"/>
    <property type="match status" value="1"/>
</dbReference>
<evidence type="ECO:0000256" key="8">
    <source>
        <dbReference type="ARBA" id="ARBA00022840"/>
    </source>
</evidence>
<dbReference type="GO" id="GO:0006434">
    <property type="term" value="P:seryl-tRNA aminoacylation"/>
    <property type="evidence" value="ECO:0007669"/>
    <property type="project" value="InterPro"/>
</dbReference>
<dbReference type="InterPro" id="IPR002314">
    <property type="entry name" value="aa-tRNA-synt_IIb"/>
</dbReference>
<dbReference type="Proteomes" id="UP001230268">
    <property type="component" value="Unassembled WGS sequence"/>
</dbReference>
<comment type="caution">
    <text evidence="19">The sequence shown here is derived from an EMBL/GenBank/DDBJ whole genome shotgun (WGS) entry which is preliminary data.</text>
</comment>
<name>A0AAD8LHN6_BABGI</name>
<keyword evidence="20" id="KW-1185">Reference proteome</keyword>
<dbReference type="Gene3D" id="3.30.930.10">
    <property type="entry name" value="Bira Bifunctional Protein, Domain 2"/>
    <property type="match status" value="1"/>
</dbReference>
<dbReference type="AlphaFoldDB" id="A0AAD8LHN6"/>
<feature type="domain" description="Aminoacyl-transfer RNA synthetases class-II family profile" evidence="18">
    <location>
        <begin position="287"/>
        <end position="530"/>
    </location>
</feature>
<dbReference type="PROSITE" id="PS50862">
    <property type="entry name" value="AA_TRNA_LIGASE_II"/>
    <property type="match status" value="1"/>
</dbReference>
<keyword evidence="16" id="KW-0175">Coiled coil</keyword>
<dbReference type="PRINTS" id="PR00981">
    <property type="entry name" value="TRNASYNTHSER"/>
</dbReference>
<evidence type="ECO:0000256" key="1">
    <source>
        <dbReference type="ARBA" id="ARBA00004496"/>
    </source>
</evidence>